<evidence type="ECO:0000256" key="1">
    <source>
        <dbReference type="SAM" id="MobiDB-lite"/>
    </source>
</evidence>
<protein>
    <submittedName>
        <fullName evidence="2">Uncharacterized protein</fullName>
    </submittedName>
</protein>
<dbReference type="GeneID" id="119733191"/>
<dbReference type="RefSeq" id="XP_038062706.1">
    <property type="nucleotide sequence ID" value="XM_038206778.1"/>
</dbReference>
<dbReference type="AlphaFoldDB" id="A0A914AGQ8"/>
<dbReference type="PANTHER" id="PTHR46704">
    <property type="entry name" value="CXC DOMAIN-CONTAINING PROTEIN-RELATED"/>
    <property type="match status" value="1"/>
</dbReference>
<feature type="region of interest" description="Disordered" evidence="1">
    <location>
        <begin position="120"/>
        <end position="147"/>
    </location>
</feature>
<organism evidence="2 3">
    <name type="scientific">Patiria miniata</name>
    <name type="common">Bat star</name>
    <name type="synonym">Asterina miniata</name>
    <dbReference type="NCBI Taxonomy" id="46514"/>
    <lineage>
        <taxon>Eukaryota</taxon>
        <taxon>Metazoa</taxon>
        <taxon>Echinodermata</taxon>
        <taxon>Eleutherozoa</taxon>
        <taxon>Asterozoa</taxon>
        <taxon>Asteroidea</taxon>
        <taxon>Valvatacea</taxon>
        <taxon>Valvatida</taxon>
        <taxon>Asterinidae</taxon>
        <taxon>Patiria</taxon>
    </lineage>
</organism>
<evidence type="ECO:0000313" key="2">
    <source>
        <dbReference type="EnsemblMetazoa" id="XP_038062706.1"/>
    </source>
</evidence>
<name>A0A914AGQ8_PATMI</name>
<reference evidence="2" key="1">
    <citation type="submission" date="2022-11" db="UniProtKB">
        <authorList>
            <consortium name="EnsemblMetazoa"/>
        </authorList>
    </citation>
    <scope>IDENTIFICATION</scope>
</reference>
<sequence>MTCYRDYTRYLTRSSEPGTENKYDVAFTQFCSYVNQKIIVNKEILRLNKLNQQFIQQVKDTDGIDITSYKTTSLKRRLQLTFPQLCFHRPKDRRQSEIVFVDDIPVDTLVEDRQLLKEALHSPSTTDTDTTDLDSEATTSRKKTPSSFLPSVDQLTLSDLFMSAQALKKEINDVDAKLPWPPTALHLTIDAAQSFVPALLFNFLAWAVGAHSDPSEDGQYVKVEDAVQNRILTIAQDIVYLASKGRVQTPKHLSLAMTLRHLSGSSQLIGLMNGLGYCVSHSVALEHDTALAK</sequence>
<dbReference type="PANTHER" id="PTHR46704:SF9">
    <property type="entry name" value="BHLH DOMAIN-CONTAINING PROTEIN"/>
    <property type="match status" value="1"/>
</dbReference>
<keyword evidence="3" id="KW-1185">Reference proteome</keyword>
<dbReference type="OrthoDB" id="10025386at2759"/>
<proteinExistence type="predicted"/>
<accession>A0A914AGQ8</accession>
<evidence type="ECO:0000313" key="3">
    <source>
        <dbReference type="Proteomes" id="UP000887568"/>
    </source>
</evidence>
<dbReference type="EnsemblMetazoa" id="XM_038206778.1">
    <property type="protein sequence ID" value="XP_038062706.1"/>
    <property type="gene ID" value="LOC119733191"/>
</dbReference>
<dbReference type="OMA" id="GTENKYD"/>
<dbReference type="Proteomes" id="UP000887568">
    <property type="component" value="Unplaced"/>
</dbReference>